<feature type="binding site" evidence="5">
    <location>
        <position position="15"/>
    </location>
    <ligand>
        <name>S-adenosyl-L-methionine</name>
        <dbReference type="ChEBI" id="CHEBI:59789"/>
    </ligand>
</feature>
<keyword evidence="8" id="KW-1185">Reference proteome</keyword>
<feature type="binding site" evidence="5">
    <location>
        <position position="88"/>
    </location>
    <ligand>
        <name>S-adenosyl-L-methionine</name>
        <dbReference type="ChEBI" id="CHEBI:59789"/>
    </ligand>
</feature>
<evidence type="ECO:0000313" key="8">
    <source>
        <dbReference type="Proteomes" id="UP001139157"/>
    </source>
</evidence>
<dbReference type="GO" id="GO:0005829">
    <property type="term" value="C:cytosol"/>
    <property type="evidence" value="ECO:0007669"/>
    <property type="project" value="TreeGrafter"/>
</dbReference>
<dbReference type="PANTHER" id="PTHR11727">
    <property type="entry name" value="DIMETHYLADENOSINE TRANSFERASE"/>
    <property type="match status" value="1"/>
</dbReference>
<name>A0A9X2E8V6_9NOCA</name>
<dbReference type="InterPro" id="IPR020596">
    <property type="entry name" value="rRNA_Ade_Mease_Trfase_CS"/>
</dbReference>
<evidence type="ECO:0000256" key="1">
    <source>
        <dbReference type="ARBA" id="ARBA00022603"/>
    </source>
</evidence>
<dbReference type="PROSITE" id="PS01131">
    <property type="entry name" value="RRNA_A_DIMETH"/>
    <property type="match status" value="1"/>
</dbReference>
<keyword evidence="4 5" id="KW-0694">RNA-binding</keyword>
<evidence type="ECO:0000259" key="6">
    <source>
        <dbReference type="SMART" id="SM00650"/>
    </source>
</evidence>
<feature type="binding site" evidence="5">
    <location>
        <position position="104"/>
    </location>
    <ligand>
        <name>S-adenosyl-L-methionine</name>
        <dbReference type="ChEBI" id="CHEBI:59789"/>
    </ligand>
</feature>
<feature type="binding site" evidence="5">
    <location>
        <position position="63"/>
    </location>
    <ligand>
        <name>S-adenosyl-L-methionine</name>
        <dbReference type="ChEBI" id="CHEBI:59789"/>
    </ligand>
</feature>
<keyword evidence="2 5" id="KW-0808">Transferase</keyword>
<evidence type="ECO:0000313" key="7">
    <source>
        <dbReference type="EMBL" id="MCM6775005.1"/>
    </source>
</evidence>
<evidence type="ECO:0000256" key="3">
    <source>
        <dbReference type="ARBA" id="ARBA00022691"/>
    </source>
</evidence>
<gene>
    <name evidence="7" type="ORF">NDR86_16130</name>
</gene>
<feature type="binding site" evidence="5">
    <location>
        <position position="42"/>
    </location>
    <ligand>
        <name>S-adenosyl-L-methionine</name>
        <dbReference type="ChEBI" id="CHEBI:59789"/>
    </ligand>
</feature>
<comment type="caution">
    <text evidence="7">The sequence shown here is derived from an EMBL/GenBank/DDBJ whole genome shotgun (WGS) entry which is preliminary data.</text>
</comment>
<dbReference type="EMBL" id="JAMRXG010000006">
    <property type="protein sequence ID" value="MCM6775005.1"/>
    <property type="molecule type" value="Genomic_DNA"/>
</dbReference>
<dbReference type="SMART" id="SM00650">
    <property type="entry name" value="rADc"/>
    <property type="match status" value="1"/>
</dbReference>
<feature type="domain" description="Ribosomal RNA adenine methylase transferase N-terminal" evidence="6">
    <location>
        <begin position="22"/>
        <end position="117"/>
    </location>
</feature>
<feature type="binding site" evidence="5">
    <location>
        <position position="17"/>
    </location>
    <ligand>
        <name>S-adenosyl-L-methionine</name>
        <dbReference type="ChEBI" id="CHEBI:59789"/>
    </ligand>
</feature>
<evidence type="ECO:0000256" key="2">
    <source>
        <dbReference type="ARBA" id="ARBA00022679"/>
    </source>
</evidence>
<dbReference type="InterPro" id="IPR020598">
    <property type="entry name" value="rRNA_Ade_methylase_Trfase_N"/>
</dbReference>
<dbReference type="Gene3D" id="3.40.50.150">
    <property type="entry name" value="Vaccinia Virus protein VP39"/>
    <property type="match status" value="1"/>
</dbReference>
<dbReference type="PROSITE" id="PS51689">
    <property type="entry name" value="SAM_RNA_A_N6_MT"/>
    <property type="match status" value="1"/>
</dbReference>
<evidence type="ECO:0000256" key="4">
    <source>
        <dbReference type="ARBA" id="ARBA00022884"/>
    </source>
</evidence>
<dbReference type="InterPro" id="IPR029063">
    <property type="entry name" value="SAM-dependent_MTases_sf"/>
</dbReference>
<accession>A0A9X2E8V6</accession>
<keyword evidence="3 5" id="KW-0949">S-adenosyl-L-methionine</keyword>
<dbReference type="PANTHER" id="PTHR11727:SF7">
    <property type="entry name" value="DIMETHYLADENOSINE TRANSFERASE-RELATED"/>
    <property type="match status" value="1"/>
</dbReference>
<reference evidence="7" key="1">
    <citation type="submission" date="2022-06" db="EMBL/GenBank/DDBJ databases">
        <title>Novel species in genus nocardia.</title>
        <authorList>
            <person name="Li F."/>
        </authorList>
    </citation>
    <scope>NUCLEOTIDE SEQUENCE</scope>
    <source>
        <strain evidence="7">CDC141</strain>
    </source>
</reference>
<dbReference type="GO" id="GO:0003723">
    <property type="term" value="F:RNA binding"/>
    <property type="evidence" value="ECO:0007669"/>
    <property type="project" value="UniProtKB-UniRule"/>
</dbReference>
<keyword evidence="1 5" id="KW-0489">Methyltransferase</keyword>
<dbReference type="SUPFAM" id="SSF53335">
    <property type="entry name" value="S-adenosyl-L-methionine-dependent methyltransferases"/>
    <property type="match status" value="1"/>
</dbReference>
<dbReference type="AlphaFoldDB" id="A0A9X2E8V6"/>
<proteinExistence type="inferred from homology"/>
<comment type="similarity">
    <text evidence="5">Belongs to the class I-like SAM-binding methyltransferase superfamily. rRNA adenine N(6)-methyltransferase family.</text>
</comment>
<protein>
    <recommendedName>
        <fullName evidence="6">Ribosomal RNA adenine methylase transferase N-terminal domain-containing protein</fullName>
    </recommendedName>
</protein>
<dbReference type="Pfam" id="PF00398">
    <property type="entry name" value="RrnaAD"/>
    <property type="match status" value="1"/>
</dbReference>
<organism evidence="7 8">
    <name type="scientific">Nocardia pulmonis</name>
    <dbReference type="NCBI Taxonomy" id="2951408"/>
    <lineage>
        <taxon>Bacteria</taxon>
        <taxon>Bacillati</taxon>
        <taxon>Actinomycetota</taxon>
        <taxon>Actinomycetes</taxon>
        <taxon>Mycobacteriales</taxon>
        <taxon>Nocardiaceae</taxon>
        <taxon>Nocardia</taxon>
    </lineage>
</organism>
<dbReference type="CDD" id="cd02440">
    <property type="entry name" value="AdoMet_MTases"/>
    <property type="match status" value="1"/>
</dbReference>
<sequence length="121" mass="13414">MSRALSRTRKILSQNFLVDAGAVHRVVRSSGVTGDDLVVEIGPGDGVLTRRLLAASRRVLAYEKDPRYAGRLARRYAGDPRIRCYHIDIRDVRPPREPFAVVANVPFAATTVIGRYPQQSA</sequence>
<dbReference type="InterPro" id="IPR001737">
    <property type="entry name" value="KsgA/Erm"/>
</dbReference>
<evidence type="ECO:0000256" key="5">
    <source>
        <dbReference type="PROSITE-ProRule" id="PRU01026"/>
    </source>
</evidence>
<dbReference type="Proteomes" id="UP001139157">
    <property type="component" value="Unassembled WGS sequence"/>
</dbReference>
<dbReference type="RefSeq" id="WP_251912926.1">
    <property type="nucleotide sequence ID" value="NZ_JAMRXG010000006.1"/>
</dbReference>
<dbReference type="GO" id="GO:0000179">
    <property type="term" value="F:rRNA (adenine-N6,N6-)-dimethyltransferase activity"/>
    <property type="evidence" value="ECO:0007669"/>
    <property type="project" value="UniProtKB-UniRule"/>
</dbReference>